<organism evidence="2 3">
    <name type="scientific">Paracoccus sanguinis</name>
    <dbReference type="NCBI Taxonomy" id="1545044"/>
    <lineage>
        <taxon>Bacteria</taxon>
        <taxon>Pseudomonadati</taxon>
        <taxon>Pseudomonadota</taxon>
        <taxon>Alphaproteobacteria</taxon>
        <taxon>Rhodobacterales</taxon>
        <taxon>Paracoccaceae</taxon>
        <taxon>Paracoccus</taxon>
    </lineage>
</organism>
<evidence type="ECO:0000256" key="1">
    <source>
        <dbReference type="SAM" id="SignalP"/>
    </source>
</evidence>
<dbReference type="InterPro" id="IPR051200">
    <property type="entry name" value="Host-pathogen_enzymatic-act"/>
</dbReference>
<reference evidence="3" key="1">
    <citation type="submission" date="2016-10" db="EMBL/GenBank/DDBJ databases">
        <authorList>
            <person name="Varghese N."/>
            <person name="Submissions S."/>
        </authorList>
    </citation>
    <scope>NUCLEOTIDE SEQUENCE [LARGE SCALE GENOMIC DNA]</scope>
    <source>
        <strain evidence="3">DSM 29303</strain>
    </source>
</reference>
<keyword evidence="3" id="KW-1185">Reference proteome</keyword>
<feature type="chain" id="PRO_5010179669" evidence="1">
    <location>
        <begin position="27"/>
        <end position="439"/>
    </location>
</feature>
<feature type="signal peptide" evidence="1">
    <location>
        <begin position="1"/>
        <end position="26"/>
    </location>
</feature>
<dbReference type="RefSeq" id="WP_081969241.1">
    <property type="nucleotide sequence ID" value="NZ_FNNA01000001.1"/>
</dbReference>
<dbReference type="Proteomes" id="UP000182944">
    <property type="component" value="Unassembled WGS sequence"/>
</dbReference>
<dbReference type="InterPro" id="IPR003143">
    <property type="entry name" value="Cyt_cd1_C_sf"/>
</dbReference>
<dbReference type="OrthoDB" id="145213at2"/>
<evidence type="ECO:0000313" key="2">
    <source>
        <dbReference type="EMBL" id="SDW54853.1"/>
    </source>
</evidence>
<dbReference type="Gene3D" id="2.140.10.20">
    <property type="entry name" value="C-terminal (heme d1) domain of cytochrome cd1-nitrite reductase"/>
    <property type="match status" value="1"/>
</dbReference>
<sequence>MTPKTLLALTALTLSLPLAAAAQAPAAPQGSAVAEPAPAALAASAPATSAASTSAAAAADVPHIPVPTPPSVPPALLRGTGDLGVVIERATGSVLVVDQSDRAALCRIEGLGDLSHASLTFSPDERHAYVFGRDGGLSKLDILACTLEARIVQAGNAIGGAISDDGKLVAVSNYEPGGVRVFDADTLAPVADVPMGSKTVGLADVPGSRFIVATWDTGEVWLLDHARNPAKPEITRVEGVGKNPYDGLMTADGRTYLVGLFGEKGLTTLDLWQDPPAVRRILPDYGKEEPDLPVYKMPHLQGWTLAAGSYALPAVGHHEVLWADAATGAETGRTRVAGQPVFVTARPDARELWVNFAPPDNGTVQVLDALTHEVKRTLTPGRGILHMEFTPRGREVWLSARDENKVLIYDTRTYELIGEVPAQAPSGIFFTARAHRMGL</sequence>
<dbReference type="EMBL" id="FNNA01000001">
    <property type="protein sequence ID" value="SDW54853.1"/>
    <property type="molecule type" value="Genomic_DNA"/>
</dbReference>
<accession>A0A1H2UF79</accession>
<protein>
    <submittedName>
        <fullName evidence="2">Protein NirF</fullName>
    </submittedName>
</protein>
<name>A0A1H2UF79_9RHOB</name>
<keyword evidence="1" id="KW-0732">Signal</keyword>
<dbReference type="InterPro" id="IPR011048">
    <property type="entry name" value="Haem_d1_sf"/>
</dbReference>
<proteinExistence type="predicted"/>
<dbReference type="PANTHER" id="PTHR47197:SF3">
    <property type="entry name" value="DIHYDRO-HEME D1 DEHYDROGENASE"/>
    <property type="match status" value="1"/>
</dbReference>
<dbReference type="SUPFAM" id="SSF51004">
    <property type="entry name" value="C-terminal (heme d1) domain of cytochrome cd1-nitrite reductase"/>
    <property type="match status" value="1"/>
</dbReference>
<dbReference type="CDD" id="cd20778">
    <property type="entry name" value="8prop_hemeD1_NirF"/>
    <property type="match status" value="1"/>
</dbReference>
<gene>
    <name evidence="2" type="ORF">SAMN05444276_1011267</name>
</gene>
<dbReference type="STRING" id="1545044.SAMN05444276_1011267"/>
<dbReference type="Pfam" id="PF02239">
    <property type="entry name" value="Cytochrom_D1"/>
    <property type="match status" value="1"/>
</dbReference>
<dbReference type="PANTHER" id="PTHR47197">
    <property type="entry name" value="PROTEIN NIRF"/>
    <property type="match status" value="1"/>
</dbReference>
<evidence type="ECO:0000313" key="3">
    <source>
        <dbReference type="Proteomes" id="UP000182944"/>
    </source>
</evidence>
<dbReference type="AlphaFoldDB" id="A0A1H2UF79"/>